<dbReference type="InterPro" id="IPR051031">
    <property type="entry name" value="RING-box_E3_Ubiquitin_Ligase"/>
</dbReference>
<evidence type="ECO:0000256" key="10">
    <source>
        <dbReference type="ARBA" id="ARBA00023242"/>
    </source>
</evidence>
<evidence type="ECO:0000259" key="13">
    <source>
        <dbReference type="PROSITE" id="PS50089"/>
    </source>
</evidence>
<evidence type="ECO:0000256" key="11">
    <source>
        <dbReference type="PROSITE-ProRule" id="PRU00175"/>
    </source>
</evidence>
<evidence type="ECO:0000256" key="6">
    <source>
        <dbReference type="ARBA" id="ARBA00022723"/>
    </source>
</evidence>
<dbReference type="PROSITE" id="PS50089">
    <property type="entry name" value="ZF_RING_2"/>
    <property type="match status" value="1"/>
</dbReference>
<dbReference type="SUPFAM" id="SSF57850">
    <property type="entry name" value="RING/U-box"/>
    <property type="match status" value="1"/>
</dbReference>
<keyword evidence="10" id="KW-0539">Nucleus</keyword>
<feature type="compositionally biased region" description="Basic and acidic residues" evidence="12">
    <location>
        <begin position="28"/>
        <end position="38"/>
    </location>
</feature>
<evidence type="ECO:0000256" key="1">
    <source>
        <dbReference type="ARBA" id="ARBA00004123"/>
    </source>
</evidence>
<dbReference type="KEGG" id="dya:Dyak_GE17622"/>
<keyword evidence="8" id="KW-0833">Ubl conjugation pathway</keyword>
<evidence type="ECO:0000313" key="15">
    <source>
        <dbReference type="Proteomes" id="UP000002282"/>
    </source>
</evidence>
<keyword evidence="7 11" id="KW-0863">Zinc-finger</keyword>
<dbReference type="OrthoDB" id="8962942at2759"/>
<dbReference type="eggNOG" id="KOG2930">
    <property type="taxonomic scope" value="Eukaryota"/>
</dbReference>
<dbReference type="AlphaFoldDB" id="B4Q1V1"/>
<name>B4Q1V1_DROYA</name>
<dbReference type="Gene3D" id="3.30.40.10">
    <property type="entry name" value="Zinc/RING finger domain, C3HC4 (zinc finger)"/>
    <property type="match status" value="1"/>
</dbReference>
<reference evidence="14 15" key="1">
    <citation type="journal article" date="2007" name="Nature">
        <title>Evolution of genes and genomes on the Drosophila phylogeny.</title>
        <authorList>
            <consortium name="Drosophila 12 Genomes Consortium"/>
            <person name="Clark A.G."/>
            <person name="Eisen M.B."/>
            <person name="Smith D.R."/>
            <person name="Bergman C.M."/>
            <person name="Oliver B."/>
            <person name="Markow T.A."/>
            <person name="Kaufman T.C."/>
            <person name="Kellis M."/>
            <person name="Gelbart W."/>
            <person name="Iyer V.N."/>
            <person name="Pollard D.A."/>
            <person name="Sackton T.B."/>
            <person name="Larracuente A.M."/>
            <person name="Singh N.D."/>
            <person name="Abad J.P."/>
            <person name="Abt D.N."/>
            <person name="Adryan B."/>
            <person name="Aguade M."/>
            <person name="Akashi H."/>
            <person name="Anderson W.W."/>
            <person name="Aquadro C.F."/>
            <person name="Ardell D.H."/>
            <person name="Arguello R."/>
            <person name="Artieri C.G."/>
            <person name="Barbash D.A."/>
            <person name="Barker D."/>
            <person name="Barsanti P."/>
            <person name="Batterham P."/>
            <person name="Batzoglou S."/>
            <person name="Begun D."/>
            <person name="Bhutkar A."/>
            <person name="Blanco E."/>
            <person name="Bosak S.A."/>
            <person name="Bradley R.K."/>
            <person name="Brand A.D."/>
            <person name="Brent M.R."/>
            <person name="Brooks A.N."/>
            <person name="Brown R.H."/>
            <person name="Butlin R.K."/>
            <person name="Caggese C."/>
            <person name="Calvi B.R."/>
            <person name="Bernardo de Carvalho A."/>
            <person name="Caspi A."/>
            <person name="Castrezana S."/>
            <person name="Celniker S.E."/>
            <person name="Chang J.L."/>
            <person name="Chapple C."/>
            <person name="Chatterji S."/>
            <person name="Chinwalla A."/>
            <person name="Civetta A."/>
            <person name="Clifton S.W."/>
            <person name="Comeron J.M."/>
            <person name="Costello J.C."/>
            <person name="Coyne J.A."/>
            <person name="Daub J."/>
            <person name="David R.G."/>
            <person name="Delcher A.L."/>
            <person name="Delehaunty K."/>
            <person name="Do C.B."/>
            <person name="Ebling H."/>
            <person name="Edwards K."/>
            <person name="Eickbush T."/>
            <person name="Evans J.D."/>
            <person name="Filipski A."/>
            <person name="Findeiss S."/>
            <person name="Freyhult E."/>
            <person name="Fulton L."/>
            <person name="Fulton R."/>
            <person name="Garcia A.C."/>
            <person name="Gardiner A."/>
            <person name="Garfield D.A."/>
            <person name="Garvin B.E."/>
            <person name="Gibson G."/>
            <person name="Gilbert D."/>
            <person name="Gnerre S."/>
            <person name="Godfrey J."/>
            <person name="Good R."/>
            <person name="Gotea V."/>
            <person name="Gravely B."/>
            <person name="Greenberg A.J."/>
            <person name="Griffiths-Jones S."/>
            <person name="Gross S."/>
            <person name="Guigo R."/>
            <person name="Gustafson E.A."/>
            <person name="Haerty W."/>
            <person name="Hahn M.W."/>
            <person name="Halligan D.L."/>
            <person name="Halpern A.L."/>
            <person name="Halter G.M."/>
            <person name="Han M.V."/>
            <person name="Heger A."/>
            <person name="Hillier L."/>
            <person name="Hinrichs A.S."/>
            <person name="Holmes I."/>
            <person name="Hoskins R.A."/>
            <person name="Hubisz M.J."/>
            <person name="Hultmark D."/>
            <person name="Huntley M.A."/>
            <person name="Jaffe D.B."/>
            <person name="Jagadeeshan S."/>
            <person name="Jeck W.R."/>
            <person name="Johnson J."/>
            <person name="Jones C.D."/>
            <person name="Jordan W.C."/>
            <person name="Karpen G.H."/>
            <person name="Kataoka E."/>
            <person name="Keightley P.D."/>
            <person name="Kheradpour P."/>
            <person name="Kirkness E.F."/>
            <person name="Koerich L.B."/>
            <person name="Kristiansen K."/>
            <person name="Kudrna D."/>
            <person name="Kulathinal R.J."/>
            <person name="Kumar S."/>
            <person name="Kwok R."/>
            <person name="Lander E."/>
            <person name="Langley C.H."/>
            <person name="Lapoint R."/>
            <person name="Lazzaro B.P."/>
            <person name="Lee S.J."/>
            <person name="Levesque L."/>
            <person name="Li R."/>
            <person name="Lin C.F."/>
            <person name="Lin M.F."/>
            <person name="Lindblad-Toh K."/>
            <person name="Llopart A."/>
            <person name="Long M."/>
            <person name="Low L."/>
            <person name="Lozovsky E."/>
            <person name="Lu J."/>
            <person name="Luo M."/>
            <person name="Machado C.A."/>
            <person name="Makalowski W."/>
            <person name="Marzo M."/>
            <person name="Matsuda M."/>
            <person name="Matzkin L."/>
            <person name="McAllister B."/>
            <person name="McBride C.S."/>
            <person name="McKernan B."/>
            <person name="McKernan K."/>
            <person name="Mendez-Lago M."/>
            <person name="Minx P."/>
            <person name="Mollenhauer M.U."/>
            <person name="Montooth K."/>
            <person name="Mount S.M."/>
            <person name="Mu X."/>
            <person name="Myers E."/>
            <person name="Negre B."/>
            <person name="Newfeld S."/>
            <person name="Nielsen R."/>
            <person name="Noor M.A."/>
            <person name="O'Grady P."/>
            <person name="Pachter L."/>
            <person name="Papaceit M."/>
            <person name="Parisi M.J."/>
            <person name="Parisi M."/>
            <person name="Parts L."/>
            <person name="Pedersen J.S."/>
            <person name="Pesole G."/>
            <person name="Phillippy A.M."/>
            <person name="Ponting C.P."/>
            <person name="Pop M."/>
            <person name="Porcelli D."/>
            <person name="Powell J.R."/>
            <person name="Prohaska S."/>
            <person name="Pruitt K."/>
            <person name="Puig M."/>
            <person name="Quesneville H."/>
            <person name="Ram K.R."/>
            <person name="Rand D."/>
            <person name="Rasmussen M.D."/>
            <person name="Reed L.K."/>
            <person name="Reenan R."/>
            <person name="Reily A."/>
            <person name="Remington K.A."/>
            <person name="Rieger T.T."/>
            <person name="Ritchie M.G."/>
            <person name="Robin C."/>
            <person name="Rogers Y.H."/>
            <person name="Rohde C."/>
            <person name="Rozas J."/>
            <person name="Rubenfield M.J."/>
            <person name="Ruiz A."/>
            <person name="Russo S."/>
            <person name="Salzberg S.L."/>
            <person name="Sanchez-Gracia A."/>
            <person name="Saranga D.J."/>
            <person name="Sato H."/>
            <person name="Schaeffer S.W."/>
            <person name="Schatz M.C."/>
            <person name="Schlenke T."/>
            <person name="Schwartz R."/>
            <person name="Segarra C."/>
            <person name="Singh R.S."/>
            <person name="Sirot L."/>
            <person name="Sirota M."/>
            <person name="Sisneros N.B."/>
            <person name="Smith C.D."/>
            <person name="Smith T.F."/>
            <person name="Spieth J."/>
            <person name="Stage D.E."/>
            <person name="Stark A."/>
            <person name="Stephan W."/>
            <person name="Strausberg R.L."/>
            <person name="Strempel S."/>
            <person name="Sturgill D."/>
            <person name="Sutton G."/>
            <person name="Sutton G.G."/>
            <person name="Tao W."/>
            <person name="Teichmann S."/>
            <person name="Tobari Y.N."/>
            <person name="Tomimura Y."/>
            <person name="Tsolas J.M."/>
            <person name="Valente V.L."/>
            <person name="Venter E."/>
            <person name="Venter J.C."/>
            <person name="Vicario S."/>
            <person name="Vieira F.G."/>
            <person name="Vilella A.J."/>
            <person name="Villasante A."/>
            <person name="Walenz B."/>
            <person name="Wang J."/>
            <person name="Wasserman M."/>
            <person name="Watts T."/>
            <person name="Wilson D."/>
            <person name="Wilson R.K."/>
            <person name="Wing R.A."/>
            <person name="Wolfner M.F."/>
            <person name="Wong A."/>
            <person name="Wong G.K."/>
            <person name="Wu C.I."/>
            <person name="Wu G."/>
            <person name="Yamamoto D."/>
            <person name="Yang H.P."/>
            <person name="Yang S.P."/>
            <person name="Yorke J.A."/>
            <person name="Yoshida K."/>
            <person name="Zdobnov E."/>
            <person name="Zhang P."/>
            <person name="Zhang Y."/>
            <person name="Zimin A.V."/>
            <person name="Baldwin J."/>
            <person name="Abdouelleil A."/>
            <person name="Abdulkadir J."/>
            <person name="Abebe A."/>
            <person name="Abera B."/>
            <person name="Abreu J."/>
            <person name="Acer S.C."/>
            <person name="Aftuck L."/>
            <person name="Alexander A."/>
            <person name="An P."/>
            <person name="Anderson E."/>
            <person name="Anderson S."/>
            <person name="Arachi H."/>
            <person name="Azer M."/>
            <person name="Bachantsang P."/>
            <person name="Barry A."/>
            <person name="Bayul T."/>
            <person name="Berlin A."/>
            <person name="Bessette D."/>
            <person name="Bloom T."/>
            <person name="Blye J."/>
            <person name="Boguslavskiy L."/>
            <person name="Bonnet C."/>
            <person name="Boukhgalter B."/>
            <person name="Bourzgui I."/>
            <person name="Brown A."/>
            <person name="Cahill P."/>
            <person name="Channer S."/>
            <person name="Cheshatsang Y."/>
            <person name="Chuda L."/>
            <person name="Citroen M."/>
            <person name="Collymore A."/>
            <person name="Cooke P."/>
            <person name="Costello M."/>
            <person name="D'Aco K."/>
            <person name="Daza R."/>
            <person name="De Haan G."/>
            <person name="DeGray S."/>
            <person name="DeMaso C."/>
            <person name="Dhargay N."/>
            <person name="Dooley K."/>
            <person name="Dooley E."/>
            <person name="Doricent M."/>
            <person name="Dorje P."/>
            <person name="Dorjee K."/>
            <person name="Dupes A."/>
            <person name="Elong R."/>
            <person name="Falk J."/>
            <person name="Farina A."/>
            <person name="Faro S."/>
            <person name="Ferguson D."/>
            <person name="Fisher S."/>
            <person name="Foley C.D."/>
            <person name="Franke A."/>
            <person name="Friedrich D."/>
            <person name="Gadbois L."/>
            <person name="Gearin G."/>
            <person name="Gearin C.R."/>
            <person name="Giannoukos G."/>
            <person name="Goode T."/>
            <person name="Graham J."/>
            <person name="Grandbois E."/>
            <person name="Grewal S."/>
            <person name="Gyaltsen K."/>
            <person name="Hafez N."/>
            <person name="Hagos B."/>
            <person name="Hall J."/>
            <person name="Henson C."/>
            <person name="Hollinger A."/>
            <person name="Honan T."/>
            <person name="Huard M.D."/>
            <person name="Hughes L."/>
            <person name="Hurhula B."/>
            <person name="Husby M.E."/>
            <person name="Kamat A."/>
            <person name="Kanga B."/>
            <person name="Kashin S."/>
            <person name="Khazanovich D."/>
            <person name="Kisner P."/>
            <person name="Lance K."/>
            <person name="Lara M."/>
            <person name="Lee W."/>
            <person name="Lennon N."/>
            <person name="Letendre F."/>
            <person name="LeVine R."/>
            <person name="Lipovsky A."/>
            <person name="Liu X."/>
            <person name="Liu J."/>
            <person name="Liu S."/>
            <person name="Lokyitsang T."/>
            <person name="Lokyitsang Y."/>
            <person name="Lubonja R."/>
            <person name="Lui A."/>
            <person name="MacDonald P."/>
            <person name="Magnisalis V."/>
            <person name="Maru K."/>
            <person name="Matthews C."/>
            <person name="McCusker W."/>
            <person name="McDonough S."/>
            <person name="Mehta T."/>
            <person name="Meldrim J."/>
            <person name="Meneus L."/>
            <person name="Mihai O."/>
            <person name="Mihalev A."/>
            <person name="Mihova T."/>
            <person name="Mittelman R."/>
            <person name="Mlenga V."/>
            <person name="Montmayeur A."/>
            <person name="Mulrain L."/>
            <person name="Navidi A."/>
            <person name="Naylor J."/>
            <person name="Negash T."/>
            <person name="Nguyen T."/>
            <person name="Nguyen N."/>
            <person name="Nicol R."/>
            <person name="Norbu C."/>
            <person name="Norbu N."/>
            <person name="Novod N."/>
            <person name="O'Neill B."/>
            <person name="Osman S."/>
            <person name="Markiewicz E."/>
            <person name="Oyono O.L."/>
            <person name="Patti C."/>
            <person name="Phunkhang P."/>
            <person name="Pierre F."/>
            <person name="Priest M."/>
            <person name="Raghuraman S."/>
            <person name="Rege F."/>
            <person name="Reyes R."/>
            <person name="Rise C."/>
            <person name="Rogov P."/>
            <person name="Ross K."/>
            <person name="Ryan E."/>
            <person name="Settipalli S."/>
            <person name="Shea T."/>
            <person name="Sherpa N."/>
            <person name="Shi L."/>
            <person name="Shih D."/>
            <person name="Sparrow T."/>
            <person name="Spaulding J."/>
            <person name="Stalker J."/>
            <person name="Stange-Thomann N."/>
            <person name="Stavropoulos S."/>
            <person name="Stone C."/>
            <person name="Strader C."/>
            <person name="Tesfaye S."/>
            <person name="Thomson T."/>
            <person name="Thoulutsang Y."/>
            <person name="Thoulutsang D."/>
            <person name="Topham K."/>
            <person name="Topping I."/>
            <person name="Tsamla T."/>
            <person name="Vassiliev H."/>
            <person name="Vo A."/>
            <person name="Wangchuk T."/>
            <person name="Wangdi T."/>
            <person name="Weiand M."/>
            <person name="Wilkinson J."/>
            <person name="Wilson A."/>
            <person name="Yadav S."/>
            <person name="Young G."/>
            <person name="Yu Q."/>
            <person name="Zembek L."/>
            <person name="Zhong D."/>
            <person name="Zimmer A."/>
            <person name="Zwirko Z."/>
            <person name="Jaffe D.B."/>
            <person name="Alvarez P."/>
            <person name="Brockman W."/>
            <person name="Butler J."/>
            <person name="Chin C."/>
            <person name="Gnerre S."/>
            <person name="Grabherr M."/>
            <person name="Kleber M."/>
            <person name="Mauceli E."/>
            <person name="MacCallum I."/>
        </authorList>
    </citation>
    <scope>NUCLEOTIDE SEQUENCE [LARGE SCALE GENOMIC DNA]</scope>
    <source>
        <strain evidence="15">Tai18E2 / Tucson 14021-0261.01</strain>
    </source>
</reference>
<dbReference type="GO" id="GO:0031463">
    <property type="term" value="C:Cul3-RING ubiquitin ligase complex"/>
    <property type="evidence" value="ECO:0007669"/>
    <property type="project" value="UniProtKB-ARBA"/>
</dbReference>
<evidence type="ECO:0000256" key="7">
    <source>
        <dbReference type="ARBA" id="ARBA00022771"/>
    </source>
</evidence>
<feature type="region of interest" description="Disordered" evidence="12">
    <location>
        <begin position="1"/>
        <end position="45"/>
    </location>
</feature>
<dbReference type="HOGENOM" id="CLU_115512_2_1_1"/>
<evidence type="ECO:0000313" key="14">
    <source>
        <dbReference type="EMBL" id="EDX02526.1"/>
    </source>
</evidence>
<evidence type="ECO:0000256" key="8">
    <source>
        <dbReference type="ARBA" id="ARBA00022786"/>
    </source>
</evidence>
<dbReference type="OMA" id="ARAIWAW"/>
<comment type="pathway">
    <text evidence="3">Protein modification; protein ubiquitination.</text>
</comment>
<evidence type="ECO:0000256" key="3">
    <source>
        <dbReference type="ARBA" id="ARBA00004906"/>
    </source>
</evidence>
<protein>
    <recommendedName>
        <fullName evidence="13">RING-type domain-containing protein</fullName>
    </recommendedName>
</protein>
<dbReference type="GO" id="GO:0005634">
    <property type="term" value="C:nucleus"/>
    <property type="evidence" value="ECO:0007669"/>
    <property type="project" value="UniProtKB-SubCell"/>
</dbReference>
<evidence type="ECO:0000256" key="5">
    <source>
        <dbReference type="ARBA" id="ARBA00022490"/>
    </source>
</evidence>
<comment type="similarity">
    <text evidence="4">Belongs to the RING-box family.</text>
</comment>
<dbReference type="Pfam" id="PF12678">
    <property type="entry name" value="zf-rbx1"/>
    <property type="match status" value="1"/>
</dbReference>
<dbReference type="InterPro" id="IPR013083">
    <property type="entry name" value="Znf_RING/FYVE/PHD"/>
</dbReference>
<keyword evidence="5" id="KW-0963">Cytoplasm</keyword>
<comment type="subcellular location">
    <subcellularLocation>
        <location evidence="2">Cytoplasm</location>
    </subcellularLocation>
    <subcellularLocation>
        <location evidence="1">Nucleus</location>
    </subcellularLocation>
</comment>
<evidence type="ECO:0000256" key="4">
    <source>
        <dbReference type="ARBA" id="ARBA00009273"/>
    </source>
</evidence>
<keyword evidence="15" id="KW-1185">Reference proteome</keyword>
<feature type="domain" description="RING-type" evidence="13">
    <location>
        <begin position="72"/>
        <end position="127"/>
    </location>
</feature>
<dbReference type="FunFam" id="3.30.40.10:FF:000273">
    <property type="entry name" value="E3 ubiquitin-protein ligase RBX1"/>
    <property type="match status" value="1"/>
</dbReference>
<dbReference type="EMBL" id="CM000162">
    <property type="protein sequence ID" value="EDX02526.1"/>
    <property type="molecule type" value="Genomic_DNA"/>
</dbReference>
<feature type="compositionally biased region" description="Acidic residues" evidence="12">
    <location>
        <begin position="9"/>
        <end position="27"/>
    </location>
</feature>
<dbReference type="InterPro" id="IPR024766">
    <property type="entry name" value="Znf_RING_H2"/>
</dbReference>
<reference evidence="14 15" key="2">
    <citation type="journal article" date="2007" name="PLoS Biol.">
        <title>Principles of genome evolution in the Drosophila melanogaster species group.</title>
        <authorList>
            <person name="Ranz J.M."/>
            <person name="Maurin D."/>
            <person name="Chan Y.S."/>
            <person name="von Grotthuss M."/>
            <person name="Hillier L.W."/>
            <person name="Roote J."/>
            <person name="Ashburner M."/>
            <person name="Bergman C.M."/>
        </authorList>
    </citation>
    <scope>NUCLEOTIDE SEQUENCE [LARGE SCALE GENOMIC DNA]</scope>
    <source>
        <strain evidence="15">Tai18E2 / Tucson 14021-0261.01</strain>
    </source>
</reference>
<keyword evidence="6" id="KW-0479">Metal-binding</keyword>
<sequence>MSEKKEVEEKEVEEKEVEEKEVEEAEDFHDMDFNDKEPSCSGAAGPARTERFVVKKWVARAIWAWDVAVDNCAICRNHIMNLCIECQADPNANHDECTVAWGECNHAFHHHCIARWLKTRLVCPLDNKEWVYQKYGH</sequence>
<organism evidence="14 15">
    <name type="scientific">Drosophila yakuba</name>
    <name type="common">Fruit fly</name>
    <dbReference type="NCBI Taxonomy" id="7245"/>
    <lineage>
        <taxon>Eukaryota</taxon>
        <taxon>Metazoa</taxon>
        <taxon>Ecdysozoa</taxon>
        <taxon>Arthropoda</taxon>
        <taxon>Hexapoda</taxon>
        <taxon>Insecta</taxon>
        <taxon>Pterygota</taxon>
        <taxon>Neoptera</taxon>
        <taxon>Endopterygota</taxon>
        <taxon>Diptera</taxon>
        <taxon>Brachycera</taxon>
        <taxon>Muscomorpha</taxon>
        <taxon>Ephydroidea</taxon>
        <taxon>Drosophilidae</taxon>
        <taxon>Drosophila</taxon>
        <taxon>Sophophora</taxon>
    </lineage>
</organism>
<dbReference type="GO" id="GO:0005737">
    <property type="term" value="C:cytoplasm"/>
    <property type="evidence" value="ECO:0007669"/>
    <property type="project" value="UniProtKB-SubCell"/>
</dbReference>
<accession>B4Q1V1</accession>
<proteinExistence type="inferred from homology"/>
<keyword evidence="9" id="KW-0862">Zinc</keyword>
<dbReference type="GO" id="GO:0008270">
    <property type="term" value="F:zinc ion binding"/>
    <property type="evidence" value="ECO:0007669"/>
    <property type="project" value="UniProtKB-KW"/>
</dbReference>
<dbReference type="PANTHER" id="PTHR11210">
    <property type="entry name" value="RING BOX"/>
    <property type="match status" value="1"/>
</dbReference>
<dbReference type="Proteomes" id="UP000002282">
    <property type="component" value="Chromosome X"/>
</dbReference>
<evidence type="ECO:0000256" key="9">
    <source>
        <dbReference type="ARBA" id="ARBA00022833"/>
    </source>
</evidence>
<evidence type="ECO:0000256" key="2">
    <source>
        <dbReference type="ARBA" id="ARBA00004496"/>
    </source>
</evidence>
<dbReference type="InterPro" id="IPR001841">
    <property type="entry name" value="Znf_RING"/>
</dbReference>
<gene>
    <name evidence="14" type="primary">Dyak\GE17622</name>
    <name evidence="14" type="synonym">dyak_GLEANR_18936</name>
    <name evidence="14" type="synonym">GE17622</name>
    <name evidence="14" type="ORF">Dyak_GE17622</name>
</gene>
<dbReference type="CDD" id="cd16485">
    <property type="entry name" value="mRING-H2-C3H2C2D_RBX1"/>
    <property type="match status" value="1"/>
</dbReference>
<dbReference type="PhylomeDB" id="B4Q1V1"/>
<evidence type="ECO:0000256" key="12">
    <source>
        <dbReference type="SAM" id="MobiDB-lite"/>
    </source>
</evidence>